<feature type="non-terminal residue" evidence="3">
    <location>
        <position position="276"/>
    </location>
</feature>
<dbReference type="OrthoDB" id="10258608at2759"/>
<protein>
    <recommendedName>
        <fullName evidence="2">GBF1-like tetratricopeptide repeats domain-containing protein</fullName>
    </recommendedName>
</protein>
<feature type="compositionally biased region" description="Polar residues" evidence="1">
    <location>
        <begin position="238"/>
        <end position="250"/>
    </location>
</feature>
<proteinExistence type="predicted"/>
<sequence length="276" mass="30778">DINQIVIVSQVILDFMDKYMHADKSDLLYEAIPESLKNMLLVMDSAKVFDGPEGKNAMWNATWERIGRFLPQLKEELFMEIEMDKKREAAEDSNKDEQQNVEVSQKPIQHNIENATRSSIILQPPSMQQPVSSHLFAHLGQMVSTPIGPTYPTDSPRPTPVTPMPQVATSVVPVPIPNSTPIMQPTLQTVGKQQDSQPHSLYAEYVSNPYNAPSQDYKFEEDQNKNSANAGRSDEVENNNSTNLFKSSNYFDDDRSAGSIPAGSEILFGVEQSSSS</sequence>
<feature type="non-terminal residue" evidence="3">
    <location>
        <position position="1"/>
    </location>
</feature>
<dbReference type="Pfam" id="PF23325">
    <property type="entry name" value="TPR_28"/>
    <property type="match status" value="1"/>
</dbReference>
<evidence type="ECO:0000259" key="2">
    <source>
        <dbReference type="Pfam" id="PF23325"/>
    </source>
</evidence>
<dbReference type="Proteomes" id="UP000410492">
    <property type="component" value="Unassembled WGS sequence"/>
</dbReference>
<evidence type="ECO:0000313" key="3">
    <source>
        <dbReference type="EMBL" id="VEN52793.1"/>
    </source>
</evidence>
<name>A0A653CYI5_CALMS</name>
<organism evidence="3 4">
    <name type="scientific">Callosobruchus maculatus</name>
    <name type="common">Southern cowpea weevil</name>
    <name type="synonym">Pulse bruchid</name>
    <dbReference type="NCBI Taxonomy" id="64391"/>
    <lineage>
        <taxon>Eukaryota</taxon>
        <taxon>Metazoa</taxon>
        <taxon>Ecdysozoa</taxon>
        <taxon>Arthropoda</taxon>
        <taxon>Hexapoda</taxon>
        <taxon>Insecta</taxon>
        <taxon>Pterygota</taxon>
        <taxon>Neoptera</taxon>
        <taxon>Endopterygota</taxon>
        <taxon>Coleoptera</taxon>
        <taxon>Polyphaga</taxon>
        <taxon>Cucujiformia</taxon>
        <taxon>Chrysomeloidea</taxon>
        <taxon>Chrysomelidae</taxon>
        <taxon>Bruchinae</taxon>
        <taxon>Bruchini</taxon>
        <taxon>Callosobruchus</taxon>
    </lineage>
</organism>
<feature type="domain" description="GBF1-like tetratricopeptide repeats" evidence="2">
    <location>
        <begin position="11"/>
        <end position="78"/>
    </location>
</feature>
<keyword evidence="4" id="KW-1185">Reference proteome</keyword>
<evidence type="ECO:0000313" key="4">
    <source>
        <dbReference type="Proteomes" id="UP000410492"/>
    </source>
</evidence>
<evidence type="ECO:0000256" key="1">
    <source>
        <dbReference type="SAM" id="MobiDB-lite"/>
    </source>
</evidence>
<gene>
    <name evidence="3" type="ORF">CALMAC_LOCUS12803</name>
</gene>
<reference evidence="3 4" key="1">
    <citation type="submission" date="2019-01" db="EMBL/GenBank/DDBJ databases">
        <authorList>
            <person name="Sayadi A."/>
        </authorList>
    </citation>
    <scope>NUCLEOTIDE SEQUENCE [LARGE SCALE GENOMIC DNA]</scope>
</reference>
<feature type="region of interest" description="Disordered" evidence="1">
    <location>
        <begin position="212"/>
        <end position="276"/>
    </location>
</feature>
<dbReference type="AlphaFoldDB" id="A0A653CYI5"/>
<accession>A0A653CYI5</accession>
<dbReference type="InterPro" id="IPR056604">
    <property type="entry name" value="GBF1-like_TPR"/>
</dbReference>
<dbReference type="EMBL" id="CAACVG010009296">
    <property type="protein sequence ID" value="VEN52793.1"/>
    <property type="molecule type" value="Genomic_DNA"/>
</dbReference>